<dbReference type="VEuPathDB" id="FungiDB:PHYBLDRAFT_182766"/>
<comment type="subcellular location">
    <subcellularLocation>
        <location evidence="1">Cytoplasm</location>
    </subcellularLocation>
</comment>
<dbReference type="Pfam" id="PF24681">
    <property type="entry name" value="Kelch_KLHDC2_KLHL20_DRC7"/>
    <property type="match status" value="1"/>
</dbReference>
<organism evidence="8 9">
    <name type="scientific">Phycomyces blakesleeanus (strain ATCC 8743b / DSM 1359 / FGSC 10004 / NBRC 33097 / NRRL 1555)</name>
    <dbReference type="NCBI Taxonomy" id="763407"/>
    <lineage>
        <taxon>Eukaryota</taxon>
        <taxon>Fungi</taxon>
        <taxon>Fungi incertae sedis</taxon>
        <taxon>Mucoromycota</taxon>
        <taxon>Mucoromycotina</taxon>
        <taxon>Mucoromycetes</taxon>
        <taxon>Mucorales</taxon>
        <taxon>Phycomycetaceae</taxon>
        <taxon>Phycomyces</taxon>
    </lineage>
</organism>
<evidence type="ECO:0000313" key="8">
    <source>
        <dbReference type="EMBL" id="OAD69526.1"/>
    </source>
</evidence>
<keyword evidence="3" id="KW-0963">Cytoplasm</keyword>
<dbReference type="AlphaFoldDB" id="A0A167L3P9"/>
<dbReference type="InterPro" id="IPR011043">
    <property type="entry name" value="Gal_Oxase/kelch_b-propeller"/>
</dbReference>
<dbReference type="RefSeq" id="XP_018287566.1">
    <property type="nucleotide sequence ID" value="XM_018438670.1"/>
</dbReference>
<dbReference type="InterPro" id="IPR015915">
    <property type="entry name" value="Kelch-typ_b-propeller"/>
</dbReference>
<reference evidence="9" key="1">
    <citation type="submission" date="2015-06" db="EMBL/GenBank/DDBJ databases">
        <title>Expansion of signal transduction pathways in fungi by whole-genome duplication.</title>
        <authorList>
            <consortium name="DOE Joint Genome Institute"/>
            <person name="Corrochano L.M."/>
            <person name="Kuo A."/>
            <person name="Marcet-Houben M."/>
            <person name="Polaino S."/>
            <person name="Salamov A."/>
            <person name="Villalobos J.M."/>
            <person name="Alvarez M.I."/>
            <person name="Avalos J."/>
            <person name="Benito E.P."/>
            <person name="Benoit I."/>
            <person name="Burger G."/>
            <person name="Camino L.P."/>
            <person name="Canovas D."/>
            <person name="Cerda-Olmedo E."/>
            <person name="Cheng J.-F."/>
            <person name="Dominguez A."/>
            <person name="Elias M."/>
            <person name="Eslava A.P."/>
            <person name="Glaser F."/>
            <person name="Grimwood J."/>
            <person name="Gutierrez G."/>
            <person name="Heitman J."/>
            <person name="Henrissat B."/>
            <person name="Iturriaga E.A."/>
            <person name="Lang B.F."/>
            <person name="Lavin J.L."/>
            <person name="Lee S."/>
            <person name="Li W."/>
            <person name="Lindquist E."/>
            <person name="Lopez-Garcia S."/>
            <person name="Luque E.M."/>
            <person name="Marcos A.T."/>
            <person name="Martin J."/>
            <person name="McCluskey K."/>
            <person name="Medina H.R."/>
            <person name="Miralles-Duran A."/>
            <person name="Miyazaki A."/>
            <person name="Munoz-Torres E."/>
            <person name="Oguiza J.A."/>
            <person name="Ohm R."/>
            <person name="Olmedo M."/>
            <person name="Orejas M."/>
            <person name="Ortiz-Castellanos L."/>
            <person name="Pisabarro A.G."/>
            <person name="Rodriguez-Romero J."/>
            <person name="Ruiz-Herrera J."/>
            <person name="Ruiz-Vazquez R."/>
            <person name="Sanz C."/>
            <person name="Schackwitz W."/>
            <person name="Schmutz J."/>
            <person name="Shahriari M."/>
            <person name="Shelest E."/>
            <person name="Silva-Franco F."/>
            <person name="Soanes D."/>
            <person name="Syed K."/>
            <person name="Tagua V.G."/>
            <person name="Talbot N.J."/>
            <person name="Thon M."/>
            <person name="De vries R.P."/>
            <person name="Wiebenga A."/>
            <person name="Yadav J.S."/>
            <person name="Braun E.L."/>
            <person name="Baker S."/>
            <person name="Garre V."/>
            <person name="Horwitz B."/>
            <person name="Torres-Martinez S."/>
            <person name="Idnurm A."/>
            <person name="Herrera-Estrella A."/>
            <person name="Gabaldon T."/>
            <person name="Grigoriev I.V."/>
        </authorList>
    </citation>
    <scope>NUCLEOTIDE SEQUENCE [LARGE SCALE GENOMIC DNA]</scope>
    <source>
        <strain evidence="9">NRRL 1555(-)</strain>
    </source>
</reference>
<keyword evidence="9" id="KW-1185">Reference proteome</keyword>
<dbReference type="EMBL" id="KV440991">
    <property type="protein sequence ID" value="OAD69526.1"/>
    <property type="molecule type" value="Genomic_DNA"/>
</dbReference>
<feature type="region of interest" description="Disordered" evidence="7">
    <location>
        <begin position="973"/>
        <end position="992"/>
    </location>
</feature>
<feature type="region of interest" description="Disordered" evidence="7">
    <location>
        <begin position="385"/>
        <end position="544"/>
    </location>
</feature>
<evidence type="ECO:0008006" key="10">
    <source>
        <dbReference type="Google" id="ProtNLM"/>
    </source>
</evidence>
<feature type="region of interest" description="Disordered" evidence="7">
    <location>
        <begin position="561"/>
        <end position="650"/>
    </location>
</feature>
<evidence type="ECO:0000313" key="9">
    <source>
        <dbReference type="Proteomes" id="UP000077315"/>
    </source>
</evidence>
<feature type="compositionally biased region" description="Basic and acidic residues" evidence="7">
    <location>
        <begin position="405"/>
        <end position="422"/>
    </location>
</feature>
<dbReference type="Proteomes" id="UP000077315">
    <property type="component" value="Unassembled WGS sequence"/>
</dbReference>
<feature type="compositionally biased region" description="Polar residues" evidence="7">
    <location>
        <begin position="497"/>
        <end position="523"/>
    </location>
</feature>
<dbReference type="GeneID" id="28999576"/>
<feature type="compositionally biased region" description="Basic and acidic residues" evidence="7">
    <location>
        <begin position="611"/>
        <end position="626"/>
    </location>
</feature>
<feature type="compositionally biased region" description="Polar residues" evidence="7">
    <location>
        <begin position="561"/>
        <end position="572"/>
    </location>
</feature>
<accession>A0A167L3P9</accession>
<dbReference type="STRING" id="763407.A0A167L3P9"/>
<evidence type="ECO:0000256" key="7">
    <source>
        <dbReference type="SAM" id="MobiDB-lite"/>
    </source>
</evidence>
<evidence type="ECO:0000256" key="2">
    <source>
        <dbReference type="ARBA" id="ARBA00022441"/>
    </source>
</evidence>
<evidence type="ECO:0000256" key="1">
    <source>
        <dbReference type="ARBA" id="ARBA00004496"/>
    </source>
</evidence>
<dbReference type="InParanoid" id="A0A167L3P9"/>
<evidence type="ECO:0000256" key="6">
    <source>
        <dbReference type="SAM" id="Coils"/>
    </source>
</evidence>
<keyword evidence="5 6" id="KW-0175">Coiled coil</keyword>
<dbReference type="PANTHER" id="PTHR46647:SF1">
    <property type="entry name" value="RAB9 EFFECTOR PROTEIN WITH KELCH MOTIFS"/>
    <property type="match status" value="1"/>
</dbReference>
<name>A0A167L3P9_PHYB8</name>
<proteinExistence type="predicted"/>
<protein>
    <recommendedName>
        <fullName evidence="10">Galactose oxidase</fullName>
    </recommendedName>
</protein>
<sequence length="992" mass="111225">MAFFAKLTKSSSEKSIYPWSQRKSSSSNNALPRSAHCTIALPNNNILFFNGIHRGPAKRDSFILDSNSLSTSPYNSTGDIPSPRTYPIAQSVGNYVLLHGGEPLQEGDLWDPHLYILNTNNRQWARVRVDGVGPGERAGHSSVVLNGIIYVWGGQRKGKYLDDLYAINMTEYPHNLQWKLISPRNEGPMPRAGHVSVISGNEMYIFGGTDSERLYQDIWTFHLAEQCWSKIPAVGYIPAAREYAACALIDDLIYVFGGKGRDGVKLGDLCAFRIKGYRWYMFQNMGPAPSPRHSLTMTAIKEKIYVVGGEFDGKPEDSLMIHALDSSITTFTAKIKYPPEIIPVRYNTIPSPNLSSPTDQTRGFPQVYPTVSASTHLQSRITPLPATLPVSKSTPLRSVHTRQPHPHEPTMARFVEEQRPPPENRNNPPDQISRFPTWRSYKSPKPALISTTVPEAAIRRARNNSPLTYLDTTHDGNLPSGSYKPSEPAEKEYSLPPTANQSIATYNSQPPSPSTLSIHQNIPQRPPRIASHIGKTPARPSREGINLDTSFQLRSPIIDSPTLQKSSANGSGNIDLWNNALPSHISQQPNPSPRQSLSGAVSDKTQAGSQNEKESQNQSRAEKKKEEEEEDEEQEVSDHSISTKTTEQVPIKLSDLSDPFHNDRVLLLRELRSRDEMIKDMKKKEQWWKAEVTLARKARSSKGDFEDEKCNGDTDLMSIGDKDSKMAKLFNQLVSVKSELRRVRASIVQQALPASQKLEQADRMRIMALQEAAYYRSKYVAMKERQEEELAKIETERAEKLESRLSAALKENQSNSKILQQLQKRAQFDHTARIAAEERVKEAHERAEDAQKAHQAALEKLSDMYTSSLQTEMHLRNSSLRITELTNRLSEALAHRSASDELSEAAITISRLESTNIRTRNETASLKQNLAESMDDIARLRILLSEREEALNEANRQLEDSTIQLNMMKDAMSHGGRISTSDNAHTSTTKGH</sequence>
<evidence type="ECO:0000256" key="5">
    <source>
        <dbReference type="ARBA" id="ARBA00023054"/>
    </source>
</evidence>
<dbReference type="Gene3D" id="2.120.10.80">
    <property type="entry name" value="Kelch-type beta propeller"/>
    <property type="match status" value="2"/>
</dbReference>
<keyword evidence="2" id="KW-0880">Kelch repeat</keyword>
<feature type="coiled-coil region" evidence="6">
    <location>
        <begin position="776"/>
        <end position="864"/>
    </location>
</feature>
<evidence type="ECO:0000256" key="3">
    <source>
        <dbReference type="ARBA" id="ARBA00022490"/>
    </source>
</evidence>
<dbReference type="PANTHER" id="PTHR46647">
    <property type="entry name" value="RAB9 EFFECTOR PROTEIN WITH KELCH MOTIFS"/>
    <property type="match status" value="1"/>
</dbReference>
<feature type="coiled-coil region" evidence="6">
    <location>
        <begin position="937"/>
        <end position="971"/>
    </location>
</feature>
<feature type="compositionally biased region" description="Polar residues" evidence="7">
    <location>
        <begin position="978"/>
        <end position="992"/>
    </location>
</feature>
<feature type="compositionally biased region" description="Polar residues" evidence="7">
    <location>
        <begin position="580"/>
        <end position="610"/>
    </location>
</feature>
<dbReference type="InterPro" id="IPR052124">
    <property type="entry name" value="Rab9_kelch_effector"/>
</dbReference>
<dbReference type="GO" id="GO:0005737">
    <property type="term" value="C:cytoplasm"/>
    <property type="evidence" value="ECO:0007669"/>
    <property type="project" value="UniProtKB-SubCell"/>
</dbReference>
<feature type="compositionally biased region" description="Polar residues" evidence="7">
    <location>
        <begin position="639"/>
        <end position="648"/>
    </location>
</feature>
<evidence type="ECO:0000256" key="4">
    <source>
        <dbReference type="ARBA" id="ARBA00022737"/>
    </source>
</evidence>
<dbReference type="OrthoDB" id="45365at2759"/>
<dbReference type="FunFam" id="2.120.10.80:FF:000049">
    <property type="entry name" value="Cell polarity protein (Tea1)"/>
    <property type="match status" value="1"/>
</dbReference>
<dbReference type="SUPFAM" id="SSF50965">
    <property type="entry name" value="Galactose oxidase, central domain"/>
    <property type="match status" value="1"/>
</dbReference>
<gene>
    <name evidence="8" type="ORF">PHYBLDRAFT_182766</name>
</gene>
<keyword evidence="4" id="KW-0677">Repeat</keyword>